<reference evidence="1 2" key="1">
    <citation type="submission" date="2016-10" db="EMBL/GenBank/DDBJ databases">
        <authorList>
            <person name="de Groot N.N."/>
        </authorList>
    </citation>
    <scope>NUCLEOTIDE SEQUENCE [LARGE SCALE GENOMIC DNA]</scope>
    <source>
        <strain evidence="1 2">DSM 17813</strain>
    </source>
</reference>
<dbReference type="EMBL" id="FNGU01000001">
    <property type="protein sequence ID" value="SDL34890.1"/>
    <property type="molecule type" value="Genomic_DNA"/>
</dbReference>
<dbReference type="Proteomes" id="UP000182146">
    <property type="component" value="Unassembled WGS sequence"/>
</dbReference>
<dbReference type="STRING" id="392333.SAMN05660860_00402"/>
<sequence length="203" mass="22633">MNQSLGLVSLIFLVFLLLILTVGRQVFPRERLPAVPVFQPDEILIELGLGVERPGIYQFSDAQILKSVISLTNLDCVRDFPHDWPSGASPESGQRLDLFCNKSNLLDISLAWMPASKRMALGIPLHPERMSQADWQALPGIGPRLATRIEEDRQMNGGFGDYEALIRVPGIGPKRIADWRGYFSEDVTGGFRDGKTKVDKDDL</sequence>
<name>A0A1G9JBH7_9BACT</name>
<dbReference type="Gene3D" id="1.10.150.320">
    <property type="entry name" value="Photosystem II 12 kDa extrinsic protein"/>
    <property type="match status" value="1"/>
</dbReference>
<proteinExistence type="predicted"/>
<organism evidence="1 2">
    <name type="scientific">Geoalkalibacter ferrihydriticus</name>
    <dbReference type="NCBI Taxonomy" id="392333"/>
    <lineage>
        <taxon>Bacteria</taxon>
        <taxon>Pseudomonadati</taxon>
        <taxon>Thermodesulfobacteriota</taxon>
        <taxon>Desulfuromonadia</taxon>
        <taxon>Desulfuromonadales</taxon>
        <taxon>Geoalkalibacteraceae</taxon>
        <taxon>Geoalkalibacter</taxon>
    </lineage>
</organism>
<dbReference type="SUPFAM" id="SSF47781">
    <property type="entry name" value="RuvA domain 2-like"/>
    <property type="match status" value="1"/>
</dbReference>
<evidence type="ECO:0000313" key="1">
    <source>
        <dbReference type="EMBL" id="SDL34890.1"/>
    </source>
</evidence>
<dbReference type="InterPro" id="IPR010994">
    <property type="entry name" value="RuvA_2-like"/>
</dbReference>
<gene>
    <name evidence="1" type="ORF">SAMN05660860_00402</name>
</gene>
<evidence type="ECO:0000313" key="2">
    <source>
        <dbReference type="Proteomes" id="UP000182146"/>
    </source>
</evidence>
<protein>
    <submittedName>
        <fullName evidence="1">Competence protein ComEA</fullName>
    </submittedName>
</protein>
<dbReference type="AlphaFoldDB" id="A0A1G9JBH7"/>
<dbReference type="Pfam" id="PF12836">
    <property type="entry name" value="HHH_3"/>
    <property type="match status" value="1"/>
</dbReference>
<accession>A0A1G9JBH7</accession>
<dbReference type="RefSeq" id="WP_052446222.1">
    <property type="nucleotide sequence ID" value="NZ_FNGU01000001.1"/>
</dbReference>